<evidence type="ECO:0000259" key="2">
    <source>
        <dbReference type="PROSITE" id="PS51202"/>
    </source>
</evidence>
<feature type="domain" description="RCK C-terminal" evidence="2">
    <location>
        <begin position="150"/>
        <end position="231"/>
    </location>
</feature>
<evidence type="ECO:0000313" key="3">
    <source>
        <dbReference type="EMBL" id="MCC3298925.1"/>
    </source>
</evidence>
<protein>
    <submittedName>
        <fullName evidence="3">TrkA family potassium uptake protein</fullName>
    </submittedName>
</protein>
<dbReference type="Pfam" id="PF02254">
    <property type="entry name" value="TrkA_N"/>
    <property type="match status" value="1"/>
</dbReference>
<reference evidence="3" key="1">
    <citation type="submission" date="2021-10" db="EMBL/GenBank/DDBJ databases">
        <title>Novel species in genus Arthrobacter.</title>
        <authorList>
            <person name="Liu Y."/>
        </authorList>
    </citation>
    <scope>NUCLEOTIDE SEQUENCE</scope>
    <source>
        <strain evidence="3">Zg-Y453</strain>
    </source>
</reference>
<dbReference type="PANTHER" id="PTHR43833">
    <property type="entry name" value="POTASSIUM CHANNEL PROTEIN 2-RELATED-RELATED"/>
    <property type="match status" value="1"/>
</dbReference>
<gene>
    <name evidence="3" type="ORF">LJ757_14095</name>
</gene>
<proteinExistence type="predicted"/>
<dbReference type="InterPro" id="IPR006037">
    <property type="entry name" value="RCK_C"/>
</dbReference>
<dbReference type="InterPro" id="IPR036291">
    <property type="entry name" value="NAD(P)-bd_dom_sf"/>
</dbReference>
<dbReference type="EMBL" id="JAJFZV010000015">
    <property type="protein sequence ID" value="MCC3298925.1"/>
    <property type="molecule type" value="Genomic_DNA"/>
</dbReference>
<dbReference type="GO" id="GO:0008324">
    <property type="term" value="F:monoatomic cation transmembrane transporter activity"/>
    <property type="evidence" value="ECO:0007669"/>
    <property type="project" value="InterPro"/>
</dbReference>
<dbReference type="Proteomes" id="UP001139158">
    <property type="component" value="Unassembled WGS sequence"/>
</dbReference>
<name>A0A9X1MGM4_9MICC</name>
<dbReference type="InterPro" id="IPR003148">
    <property type="entry name" value="RCK_N"/>
</dbReference>
<dbReference type="AlphaFoldDB" id="A0A9X1MGM4"/>
<evidence type="ECO:0000259" key="1">
    <source>
        <dbReference type="PROSITE" id="PS51201"/>
    </source>
</evidence>
<dbReference type="InterPro" id="IPR050721">
    <property type="entry name" value="Trk_Ktr_HKT_K-transport"/>
</dbReference>
<evidence type="ECO:0000313" key="4">
    <source>
        <dbReference type="Proteomes" id="UP001139158"/>
    </source>
</evidence>
<dbReference type="Gene3D" id="3.30.70.1450">
    <property type="entry name" value="Regulator of K+ conductance, C-terminal domain"/>
    <property type="match status" value="1"/>
</dbReference>
<dbReference type="PROSITE" id="PS51201">
    <property type="entry name" value="RCK_N"/>
    <property type="match status" value="1"/>
</dbReference>
<dbReference type="GO" id="GO:0006813">
    <property type="term" value="P:potassium ion transport"/>
    <property type="evidence" value="ECO:0007669"/>
    <property type="project" value="InterPro"/>
</dbReference>
<feature type="domain" description="RCK N-terminal" evidence="1">
    <location>
        <begin position="18"/>
        <end position="134"/>
    </location>
</feature>
<dbReference type="PANTHER" id="PTHR43833:SF7">
    <property type="entry name" value="KTR SYSTEM POTASSIUM UPTAKE PROTEIN C"/>
    <property type="match status" value="1"/>
</dbReference>
<dbReference type="Pfam" id="PF02080">
    <property type="entry name" value="TrkA_C"/>
    <property type="match status" value="1"/>
</dbReference>
<dbReference type="InterPro" id="IPR036721">
    <property type="entry name" value="RCK_C_sf"/>
</dbReference>
<sequence length="231" mass="24955">MARLKIFMGRDLDRVTDTDAVAVIGLGRFGQSLALELMASGVDVLGIDGQQDVVQRLDGRLTHVVAADATRAEVLRQLSVPEFDRVVVAIGGDVAASILTVSLLLSFDIPQIWAEAVSEPHGTVLQQLGVHHVIYPEKDMGRRVAHLVQGSMQDYIPVGGDFAVVETSPRRAVAGSAISEAQTRRRFGVEIVAIRKNGGGWMFADPDLYIEEGDELLIAGPTRKAEAFSRL</sequence>
<keyword evidence="4" id="KW-1185">Reference proteome</keyword>
<dbReference type="PROSITE" id="PS51202">
    <property type="entry name" value="RCK_C"/>
    <property type="match status" value="1"/>
</dbReference>
<comment type="caution">
    <text evidence="3">The sequence shown here is derived from an EMBL/GenBank/DDBJ whole genome shotgun (WGS) entry which is preliminary data.</text>
</comment>
<dbReference type="SUPFAM" id="SSF116726">
    <property type="entry name" value="TrkA C-terminal domain-like"/>
    <property type="match status" value="1"/>
</dbReference>
<dbReference type="SUPFAM" id="SSF51735">
    <property type="entry name" value="NAD(P)-binding Rossmann-fold domains"/>
    <property type="match status" value="1"/>
</dbReference>
<accession>A0A9X1MGM4</accession>
<dbReference type="Gene3D" id="3.40.50.720">
    <property type="entry name" value="NAD(P)-binding Rossmann-like Domain"/>
    <property type="match status" value="1"/>
</dbReference>
<organism evidence="3 4">
    <name type="scientific">Arthrobacter caoxuetaonis</name>
    <dbReference type="NCBI Taxonomy" id="2886935"/>
    <lineage>
        <taxon>Bacteria</taxon>
        <taxon>Bacillati</taxon>
        <taxon>Actinomycetota</taxon>
        <taxon>Actinomycetes</taxon>
        <taxon>Micrococcales</taxon>
        <taxon>Micrococcaceae</taxon>
        <taxon>Arthrobacter</taxon>
    </lineage>
</organism>